<dbReference type="NCBIfam" id="TIGR01784">
    <property type="entry name" value="T_den_put_tspse"/>
    <property type="match status" value="1"/>
</dbReference>
<reference evidence="2 3" key="1">
    <citation type="submission" date="2020-10" db="EMBL/GenBank/DDBJ databases">
        <title>ChiBAC.</title>
        <authorList>
            <person name="Zenner C."/>
            <person name="Hitch T.C.A."/>
            <person name="Clavel T."/>
        </authorList>
    </citation>
    <scope>NUCLEOTIDE SEQUENCE [LARGE SCALE GENOMIC DNA]</scope>
    <source>
        <strain evidence="2 3">DSM 108991</strain>
    </source>
</reference>
<accession>A0ABR9RK10</accession>
<name>A0ABR9RK10_9FIRM</name>
<protein>
    <submittedName>
        <fullName evidence="2">Rpn family recombination-promoting nuclease/putative transposase</fullName>
    </submittedName>
</protein>
<dbReference type="PANTHER" id="PTHR41317">
    <property type="entry name" value="PD-(D_E)XK NUCLEASE FAMILY TRANSPOSASE"/>
    <property type="match status" value="1"/>
</dbReference>
<comment type="caution">
    <text evidence="2">The sequence shown here is derived from an EMBL/GenBank/DDBJ whole genome shotgun (WGS) entry which is preliminary data.</text>
</comment>
<evidence type="ECO:0000313" key="3">
    <source>
        <dbReference type="Proteomes" id="UP000758652"/>
    </source>
</evidence>
<feature type="compositionally biased region" description="Basic and acidic residues" evidence="1">
    <location>
        <begin position="309"/>
        <end position="321"/>
    </location>
</feature>
<dbReference type="PANTHER" id="PTHR41317:SF1">
    <property type="entry name" value="PD-(D_E)XK NUCLEASE FAMILY TRANSPOSASE"/>
    <property type="match status" value="1"/>
</dbReference>
<evidence type="ECO:0000256" key="1">
    <source>
        <dbReference type="SAM" id="MobiDB-lite"/>
    </source>
</evidence>
<dbReference type="Proteomes" id="UP000758652">
    <property type="component" value="Unassembled WGS sequence"/>
</dbReference>
<proteinExistence type="predicted"/>
<feature type="region of interest" description="Disordered" evidence="1">
    <location>
        <begin position="302"/>
        <end position="321"/>
    </location>
</feature>
<sequence length="321" mass="36962">MQKDKPPFLQQLTGKEKTVAKKDDNFIMLPTVDVCFKGLMYNPKVRKGFIAALLKADPASVRETILLPTALRQEYPDEKLGILDVRTMMEDGAQINMEMQVESFKHWDARSLFYLSKMYTEQLNKGDSYEKLKKCIHVSILDFVRFAEDDTCYRTISLCDEQTGKRYTDLLELQILELKKLPKELQSDNEVIRWMRFLAGKTRKEFEEMAGTSEYIEEAYRELERMSADERARLEYEARQKAIRDHDAIMKSAWENGLESGMKQGLEQGLEQGMEQGLELGRQSIIQKMLDNGASPEEIMGLTGATQGEVEKAQNEAAREL</sequence>
<dbReference type="Pfam" id="PF12784">
    <property type="entry name" value="PDDEXK_2"/>
    <property type="match status" value="1"/>
</dbReference>
<dbReference type="EMBL" id="JADCKL010000005">
    <property type="protein sequence ID" value="MBE5063306.1"/>
    <property type="molecule type" value="Genomic_DNA"/>
</dbReference>
<dbReference type="InterPro" id="IPR010106">
    <property type="entry name" value="RpnA"/>
</dbReference>
<organism evidence="2 3">
    <name type="scientific">Claveliimonas monacensis</name>
    <dbReference type="NCBI Taxonomy" id="2779351"/>
    <lineage>
        <taxon>Bacteria</taxon>
        <taxon>Bacillati</taxon>
        <taxon>Bacillota</taxon>
        <taxon>Clostridia</taxon>
        <taxon>Lachnospirales</taxon>
        <taxon>Lachnospiraceae</taxon>
        <taxon>Claveliimonas</taxon>
    </lineage>
</organism>
<keyword evidence="3" id="KW-1185">Reference proteome</keyword>
<evidence type="ECO:0000313" key="2">
    <source>
        <dbReference type="EMBL" id="MBE5063306.1"/>
    </source>
</evidence>
<gene>
    <name evidence="2" type="ORF">INF30_08525</name>
</gene>